<protein>
    <submittedName>
        <fullName evidence="6">Prophage integrase IntS</fullName>
    </submittedName>
</protein>
<gene>
    <name evidence="6" type="ORF">Nstercoris_01340</name>
</gene>
<dbReference type="KEGG" id="nst:Nstercoris_01340"/>
<keyword evidence="7" id="KW-1185">Reference proteome</keyword>
<dbReference type="PANTHER" id="PTHR30629">
    <property type="entry name" value="PROPHAGE INTEGRASE"/>
    <property type="match status" value="1"/>
</dbReference>
<accession>A0A4Y1YS68</accession>
<dbReference type="SUPFAM" id="SSF56349">
    <property type="entry name" value="DNA breaking-rejoining enzymes"/>
    <property type="match status" value="1"/>
</dbReference>
<dbReference type="InterPro" id="IPR025166">
    <property type="entry name" value="Integrase_DNA_bind_dom"/>
</dbReference>
<sequence length="186" mass="21293">MSIKNNAIQGLKPRDKPYRVAVGNSLFLLVTPNGSKLWQYRYRFEGRVNILSFGPYPFVTLLQARIQRDAARLKLIQGINPAKKKESAIRFSSIVEQWFKANAVDAAKPWAKTTARKIRIYLDKDVLPALGKRPVTSIQRTDLIKLTSQLEARGAFDPANKMRHWLVGIFDLVTWFNKPDSPVKRE</sequence>
<evidence type="ECO:0000313" key="7">
    <source>
        <dbReference type="Proteomes" id="UP000316473"/>
    </source>
</evidence>
<dbReference type="AlphaFoldDB" id="A0A4Y1YS68"/>
<dbReference type="EMBL" id="AP019755">
    <property type="protein sequence ID" value="BBL35085.1"/>
    <property type="molecule type" value="Genomic_DNA"/>
</dbReference>
<organism evidence="6 7">
    <name type="scientific">Nitrosomonas stercoris</name>
    <dbReference type="NCBI Taxonomy" id="1444684"/>
    <lineage>
        <taxon>Bacteria</taxon>
        <taxon>Pseudomonadati</taxon>
        <taxon>Pseudomonadota</taxon>
        <taxon>Betaproteobacteria</taxon>
        <taxon>Nitrosomonadales</taxon>
        <taxon>Nitrosomonadaceae</taxon>
        <taxon>Nitrosomonas</taxon>
    </lineage>
</organism>
<dbReference type="Gene3D" id="1.10.150.130">
    <property type="match status" value="1"/>
</dbReference>
<keyword evidence="3" id="KW-0238">DNA-binding</keyword>
<dbReference type="Pfam" id="PF13356">
    <property type="entry name" value="Arm-DNA-bind_3"/>
    <property type="match status" value="1"/>
</dbReference>
<dbReference type="PANTHER" id="PTHR30629:SF2">
    <property type="entry name" value="PROPHAGE INTEGRASE INTS-RELATED"/>
    <property type="match status" value="1"/>
</dbReference>
<dbReference type="InterPro" id="IPR010998">
    <property type="entry name" value="Integrase_recombinase_N"/>
</dbReference>
<keyword evidence="2" id="KW-0229">DNA integration</keyword>
<evidence type="ECO:0000259" key="4">
    <source>
        <dbReference type="Pfam" id="PF13356"/>
    </source>
</evidence>
<reference evidence="6 7" key="1">
    <citation type="submission" date="2019-06" db="EMBL/GenBank/DDBJ databases">
        <title>Nitrosomonas stercoris KYUHI-S whole genome shotgun sequence.</title>
        <authorList>
            <person name="Nakagawa T."/>
            <person name="Tsuchiya Y."/>
            <person name="Takahashi R."/>
        </authorList>
    </citation>
    <scope>NUCLEOTIDE SEQUENCE [LARGE SCALE GENOMIC DNA]</scope>
    <source>
        <strain evidence="6 7">KYUHI-S</strain>
    </source>
</reference>
<evidence type="ECO:0000313" key="6">
    <source>
        <dbReference type="EMBL" id="BBL35085.1"/>
    </source>
</evidence>
<comment type="similarity">
    <text evidence="1">Belongs to the 'phage' integrase family.</text>
</comment>
<dbReference type="GO" id="GO:0015074">
    <property type="term" value="P:DNA integration"/>
    <property type="evidence" value="ECO:0007669"/>
    <property type="project" value="UniProtKB-KW"/>
</dbReference>
<evidence type="ECO:0000259" key="5">
    <source>
        <dbReference type="Pfam" id="PF22022"/>
    </source>
</evidence>
<proteinExistence type="inferred from homology"/>
<feature type="domain" description="Phage integrase central" evidence="5">
    <location>
        <begin position="91"/>
        <end position="171"/>
    </location>
</feature>
<dbReference type="Gene3D" id="3.30.160.390">
    <property type="entry name" value="Integrase, DNA-binding domain"/>
    <property type="match status" value="1"/>
</dbReference>
<dbReference type="InterPro" id="IPR038488">
    <property type="entry name" value="Integrase_DNA-bd_sf"/>
</dbReference>
<name>A0A4Y1YS68_9PROT</name>
<dbReference type="GO" id="GO:0003677">
    <property type="term" value="F:DNA binding"/>
    <property type="evidence" value="ECO:0007669"/>
    <property type="project" value="UniProtKB-KW"/>
</dbReference>
<evidence type="ECO:0000256" key="3">
    <source>
        <dbReference type="ARBA" id="ARBA00023125"/>
    </source>
</evidence>
<dbReference type="Pfam" id="PF22022">
    <property type="entry name" value="Phage_int_M"/>
    <property type="match status" value="1"/>
</dbReference>
<dbReference type="Proteomes" id="UP000316473">
    <property type="component" value="Chromosome"/>
</dbReference>
<dbReference type="InterPro" id="IPR050808">
    <property type="entry name" value="Phage_Integrase"/>
</dbReference>
<evidence type="ECO:0000256" key="1">
    <source>
        <dbReference type="ARBA" id="ARBA00008857"/>
    </source>
</evidence>
<feature type="domain" description="Integrase DNA-binding" evidence="4">
    <location>
        <begin position="6"/>
        <end position="87"/>
    </location>
</feature>
<dbReference type="InterPro" id="IPR011010">
    <property type="entry name" value="DNA_brk_join_enz"/>
</dbReference>
<evidence type="ECO:0000256" key="2">
    <source>
        <dbReference type="ARBA" id="ARBA00022908"/>
    </source>
</evidence>
<dbReference type="InterPro" id="IPR053876">
    <property type="entry name" value="Phage_int_M"/>
</dbReference>